<dbReference type="AlphaFoldDB" id="A0A165AUE9"/>
<sequence length="86" mass="9576">MHGAGCCSLFRRIIGRTAKLAGHDESTKEREEDRNAMTTRAVSVVARSSSHSAERASPRPPIAHCWPAKIRKQRTSPRRTVIVVKL</sequence>
<reference evidence="1 2" key="1">
    <citation type="journal article" date="2016" name="Mol. Biol. Evol.">
        <title>Comparative Genomics of Early-Diverging Mushroom-Forming Fungi Provides Insights into the Origins of Lignocellulose Decay Capabilities.</title>
        <authorList>
            <person name="Nagy L.G."/>
            <person name="Riley R."/>
            <person name="Tritt A."/>
            <person name="Adam C."/>
            <person name="Daum C."/>
            <person name="Floudas D."/>
            <person name="Sun H."/>
            <person name="Yadav J.S."/>
            <person name="Pangilinan J."/>
            <person name="Larsson K.H."/>
            <person name="Matsuura K."/>
            <person name="Barry K."/>
            <person name="Labutti K."/>
            <person name="Kuo R."/>
            <person name="Ohm R.A."/>
            <person name="Bhattacharya S.S."/>
            <person name="Shirouzu T."/>
            <person name="Yoshinaga Y."/>
            <person name="Martin F.M."/>
            <person name="Grigoriev I.V."/>
            <person name="Hibbett D.S."/>
        </authorList>
    </citation>
    <scope>NUCLEOTIDE SEQUENCE [LARGE SCALE GENOMIC DNA]</scope>
    <source>
        <strain evidence="1 2">HHB12029</strain>
    </source>
</reference>
<evidence type="ECO:0000313" key="1">
    <source>
        <dbReference type="EMBL" id="KZV79424.1"/>
    </source>
</evidence>
<name>A0A165AUE9_EXIGL</name>
<dbReference type="EMBL" id="KV426621">
    <property type="protein sequence ID" value="KZV79424.1"/>
    <property type="molecule type" value="Genomic_DNA"/>
</dbReference>
<evidence type="ECO:0000313" key="2">
    <source>
        <dbReference type="Proteomes" id="UP000077266"/>
    </source>
</evidence>
<accession>A0A165AUE9</accession>
<dbReference type="Proteomes" id="UP000077266">
    <property type="component" value="Unassembled WGS sequence"/>
</dbReference>
<keyword evidence="2" id="KW-1185">Reference proteome</keyword>
<proteinExistence type="predicted"/>
<gene>
    <name evidence="1" type="ORF">EXIGLDRAFT_735120</name>
</gene>
<organism evidence="1 2">
    <name type="scientific">Exidia glandulosa HHB12029</name>
    <dbReference type="NCBI Taxonomy" id="1314781"/>
    <lineage>
        <taxon>Eukaryota</taxon>
        <taxon>Fungi</taxon>
        <taxon>Dikarya</taxon>
        <taxon>Basidiomycota</taxon>
        <taxon>Agaricomycotina</taxon>
        <taxon>Agaricomycetes</taxon>
        <taxon>Auriculariales</taxon>
        <taxon>Exidiaceae</taxon>
        <taxon>Exidia</taxon>
    </lineage>
</organism>
<dbReference type="InParanoid" id="A0A165AUE9"/>
<protein>
    <submittedName>
        <fullName evidence="1">Uncharacterized protein</fullName>
    </submittedName>
</protein>